<reference evidence="2" key="1">
    <citation type="submission" date="2019-04" db="EMBL/GenBank/DDBJ databases">
        <title>Sequencing of skin fungus with MAO and IRED activity.</title>
        <authorList>
            <person name="Marsaioli A.J."/>
            <person name="Bonatto J.M.C."/>
            <person name="Reis Junior O."/>
        </authorList>
    </citation>
    <scope>NUCLEOTIDE SEQUENCE</scope>
    <source>
        <strain evidence="2">30M1</strain>
    </source>
</reference>
<proteinExistence type="predicted"/>
<name>A0A9P4TK75_CURKU</name>
<organism evidence="2 3">
    <name type="scientific">Curvularia kusanoi</name>
    <name type="common">Cochliobolus kusanoi</name>
    <dbReference type="NCBI Taxonomy" id="90978"/>
    <lineage>
        <taxon>Eukaryota</taxon>
        <taxon>Fungi</taxon>
        <taxon>Dikarya</taxon>
        <taxon>Ascomycota</taxon>
        <taxon>Pezizomycotina</taxon>
        <taxon>Dothideomycetes</taxon>
        <taxon>Pleosporomycetidae</taxon>
        <taxon>Pleosporales</taxon>
        <taxon>Pleosporineae</taxon>
        <taxon>Pleosporaceae</taxon>
        <taxon>Curvularia</taxon>
    </lineage>
</organism>
<sequence length="557" mass="62767">MRLASIPSECAPGALILYQEPRSLLPLWPSIRLTEEATPASFVRTRPYGSRMIVLKLTSVTNVGQLRWAHPSDIFRFDPSSVSETIKRTTPGLHDAFAIANETTTSDYNLDYWSVLLASSLDEGKVGPDNEDSDEDDEEMLLAIQMSIADAGCKAPKSSKSSTYARTQHIDTHASNPVAHSCGSDLRLPVRTFSQTSPQLLTPSTSPLRTPHAFGHYPSSSKRPMNTSPDPSDTGTQSPSQKRRSSHKLESSSQKNPPRTYSQNIPKSYRLTIYDSDDGKYEFVAKRPERVAGPAAQSSKRTEVRDCPSVSGKRQSVSSDTSVLRSNSSANLAPDDILEEDLEESDHFVQVLVGPGIDITSDCDTNHQRRFLLMKKHVWDRPYFRDAVSARNYFTPRGENTWELNHPELTRICPDDFDPIAEFLSDGGFGIRQPEDEEQITTFFVQCTTTWQVAEQLSMDDLLDHIVEKVHGVLELQDLWGLWHPMVFAFLVYQADVALDAHVELETLFSEYIAEHYNAYLGHPYFSDNLLTGLRRRPEMERDILAKRLDRLERQLS</sequence>
<dbReference type="Proteomes" id="UP000801428">
    <property type="component" value="Unassembled WGS sequence"/>
</dbReference>
<protein>
    <submittedName>
        <fullName evidence="2">Uncharacterized protein</fullName>
    </submittedName>
</protein>
<evidence type="ECO:0000256" key="1">
    <source>
        <dbReference type="SAM" id="MobiDB-lite"/>
    </source>
</evidence>
<feature type="region of interest" description="Disordered" evidence="1">
    <location>
        <begin position="197"/>
        <end position="269"/>
    </location>
</feature>
<dbReference type="EMBL" id="SWKU01000004">
    <property type="protein sequence ID" value="KAF3007560.1"/>
    <property type="molecule type" value="Genomic_DNA"/>
</dbReference>
<feature type="compositionally biased region" description="Polar residues" evidence="1">
    <location>
        <begin position="197"/>
        <end position="208"/>
    </location>
</feature>
<gene>
    <name evidence="2" type="ORF">E8E13_007010</name>
</gene>
<feature type="region of interest" description="Disordered" evidence="1">
    <location>
        <begin position="153"/>
        <end position="180"/>
    </location>
</feature>
<keyword evidence="3" id="KW-1185">Reference proteome</keyword>
<dbReference type="OrthoDB" id="3767798at2759"/>
<evidence type="ECO:0000313" key="3">
    <source>
        <dbReference type="Proteomes" id="UP000801428"/>
    </source>
</evidence>
<feature type="compositionally biased region" description="Polar residues" evidence="1">
    <location>
        <begin position="251"/>
        <end position="266"/>
    </location>
</feature>
<dbReference type="AlphaFoldDB" id="A0A9P4TK75"/>
<accession>A0A9P4TK75</accession>
<comment type="caution">
    <text evidence="2">The sequence shown here is derived from an EMBL/GenBank/DDBJ whole genome shotgun (WGS) entry which is preliminary data.</text>
</comment>
<feature type="region of interest" description="Disordered" evidence="1">
    <location>
        <begin position="291"/>
        <end position="328"/>
    </location>
</feature>
<feature type="compositionally biased region" description="Polar residues" evidence="1">
    <location>
        <begin position="218"/>
        <end position="240"/>
    </location>
</feature>
<evidence type="ECO:0000313" key="2">
    <source>
        <dbReference type="EMBL" id="KAF3007560.1"/>
    </source>
</evidence>
<feature type="compositionally biased region" description="Polar residues" evidence="1">
    <location>
        <begin position="312"/>
        <end position="328"/>
    </location>
</feature>